<evidence type="ECO:0000256" key="6">
    <source>
        <dbReference type="PROSITE-ProRule" id="PRU00175"/>
    </source>
</evidence>
<dbReference type="InterPro" id="IPR008984">
    <property type="entry name" value="SMAD_FHA_dom_sf"/>
</dbReference>
<feature type="compositionally biased region" description="Polar residues" evidence="7">
    <location>
        <begin position="483"/>
        <end position="502"/>
    </location>
</feature>
<dbReference type="SMART" id="SM00240">
    <property type="entry name" value="FHA"/>
    <property type="match status" value="1"/>
</dbReference>
<feature type="compositionally biased region" description="Polar residues" evidence="7">
    <location>
        <begin position="148"/>
        <end position="157"/>
    </location>
</feature>
<feature type="domain" description="RING-type" evidence="9">
    <location>
        <begin position="352"/>
        <end position="397"/>
    </location>
</feature>
<dbReference type="Pfam" id="PF00498">
    <property type="entry name" value="FHA"/>
    <property type="match status" value="1"/>
</dbReference>
<feature type="compositionally biased region" description="Polar residues" evidence="7">
    <location>
        <begin position="126"/>
        <end position="139"/>
    </location>
</feature>
<dbReference type="Pfam" id="PF17123">
    <property type="entry name" value="zf-RING_11"/>
    <property type="match status" value="1"/>
</dbReference>
<comment type="caution">
    <text evidence="10">The sequence shown here is derived from an EMBL/GenBank/DDBJ whole genome shotgun (WGS) entry which is preliminary data.</text>
</comment>
<keyword evidence="1" id="KW-0808">Transferase</keyword>
<dbReference type="InterPro" id="IPR013083">
    <property type="entry name" value="Znf_RING/FYVE/PHD"/>
</dbReference>
<accession>A0ABR0LAY8</accession>
<dbReference type="PANTHER" id="PTHR15067:SF7">
    <property type="entry name" value="E3 UBIQUITIN-PROTEIN LIGASE DMA1-RELATED"/>
    <property type="match status" value="1"/>
</dbReference>
<feature type="compositionally biased region" description="Low complexity" evidence="7">
    <location>
        <begin position="1"/>
        <end position="27"/>
    </location>
</feature>
<keyword evidence="11" id="KW-1185">Reference proteome</keyword>
<evidence type="ECO:0000256" key="2">
    <source>
        <dbReference type="ARBA" id="ARBA00022723"/>
    </source>
</evidence>
<evidence type="ECO:0000256" key="5">
    <source>
        <dbReference type="ARBA" id="ARBA00022833"/>
    </source>
</evidence>
<dbReference type="EMBL" id="JAVRRR010000105">
    <property type="protein sequence ID" value="KAK5146153.1"/>
    <property type="molecule type" value="Genomic_DNA"/>
</dbReference>
<evidence type="ECO:0000259" key="9">
    <source>
        <dbReference type="PROSITE" id="PS50089"/>
    </source>
</evidence>
<dbReference type="InterPro" id="IPR001841">
    <property type="entry name" value="Znf_RING"/>
</dbReference>
<feature type="compositionally biased region" description="Polar residues" evidence="7">
    <location>
        <begin position="56"/>
        <end position="71"/>
    </location>
</feature>
<feature type="region of interest" description="Disordered" evidence="7">
    <location>
        <begin position="463"/>
        <end position="513"/>
    </location>
</feature>
<keyword evidence="3 6" id="KW-0863">Zinc-finger</keyword>
<feature type="region of interest" description="Disordered" evidence="7">
    <location>
        <begin position="1"/>
        <end position="162"/>
    </location>
</feature>
<feature type="region of interest" description="Disordered" evidence="7">
    <location>
        <begin position="585"/>
        <end position="606"/>
    </location>
</feature>
<keyword evidence="2" id="KW-0479">Metal-binding</keyword>
<protein>
    <recommendedName>
        <fullName evidence="12">RING-type E3 ubiquitin transferase</fullName>
    </recommendedName>
</protein>
<dbReference type="PROSITE" id="PS50089">
    <property type="entry name" value="ZF_RING_2"/>
    <property type="match status" value="1"/>
</dbReference>
<proteinExistence type="predicted"/>
<evidence type="ECO:0000256" key="4">
    <source>
        <dbReference type="ARBA" id="ARBA00022786"/>
    </source>
</evidence>
<dbReference type="PANTHER" id="PTHR15067">
    <property type="entry name" value="E3 UBIQUITIN-PROTEIN LIGASE RNF8"/>
    <property type="match status" value="1"/>
</dbReference>
<feature type="region of interest" description="Disordered" evidence="7">
    <location>
        <begin position="411"/>
        <end position="445"/>
    </location>
</feature>
<dbReference type="InterPro" id="IPR000253">
    <property type="entry name" value="FHA_dom"/>
</dbReference>
<organism evidence="10 11">
    <name type="scientific">Rachicladosporium monterosium</name>
    <dbReference type="NCBI Taxonomy" id="1507873"/>
    <lineage>
        <taxon>Eukaryota</taxon>
        <taxon>Fungi</taxon>
        <taxon>Dikarya</taxon>
        <taxon>Ascomycota</taxon>
        <taxon>Pezizomycotina</taxon>
        <taxon>Dothideomycetes</taxon>
        <taxon>Dothideomycetidae</taxon>
        <taxon>Cladosporiales</taxon>
        <taxon>Cladosporiaceae</taxon>
        <taxon>Rachicladosporium</taxon>
    </lineage>
</organism>
<feature type="domain" description="FHA" evidence="8">
    <location>
        <begin position="197"/>
        <end position="266"/>
    </location>
</feature>
<feature type="compositionally biased region" description="Polar residues" evidence="7">
    <location>
        <begin position="91"/>
        <end position="103"/>
    </location>
</feature>
<evidence type="ECO:0000256" key="7">
    <source>
        <dbReference type="SAM" id="MobiDB-lite"/>
    </source>
</evidence>
<reference evidence="10 11" key="1">
    <citation type="submission" date="2023-08" db="EMBL/GenBank/DDBJ databases">
        <title>Black Yeasts Isolated from many extreme environments.</title>
        <authorList>
            <person name="Coleine C."/>
            <person name="Stajich J.E."/>
            <person name="Selbmann L."/>
        </authorList>
    </citation>
    <scope>NUCLEOTIDE SEQUENCE [LARGE SCALE GENOMIC DNA]</scope>
    <source>
        <strain evidence="10 11">CCFEE 5386</strain>
    </source>
</reference>
<dbReference type="SUPFAM" id="SSF49879">
    <property type="entry name" value="SMAD/FHA domain"/>
    <property type="match status" value="1"/>
</dbReference>
<feature type="compositionally biased region" description="Polar residues" evidence="7">
    <location>
        <begin position="463"/>
        <end position="473"/>
    </location>
</feature>
<evidence type="ECO:0008006" key="12">
    <source>
        <dbReference type="Google" id="ProtNLM"/>
    </source>
</evidence>
<evidence type="ECO:0000259" key="8">
    <source>
        <dbReference type="PROSITE" id="PS50006"/>
    </source>
</evidence>
<dbReference type="PROSITE" id="PS50006">
    <property type="entry name" value="FHA_DOMAIN"/>
    <property type="match status" value="1"/>
</dbReference>
<gene>
    <name evidence="10" type="ORF">LTR32_002227</name>
</gene>
<dbReference type="SUPFAM" id="SSF57850">
    <property type="entry name" value="RING/U-box"/>
    <property type="match status" value="1"/>
</dbReference>
<keyword evidence="4" id="KW-0833">Ubl conjugation pathway</keyword>
<dbReference type="Gene3D" id="2.60.200.20">
    <property type="match status" value="1"/>
</dbReference>
<evidence type="ECO:0000256" key="1">
    <source>
        <dbReference type="ARBA" id="ARBA00022679"/>
    </source>
</evidence>
<evidence type="ECO:0000256" key="3">
    <source>
        <dbReference type="ARBA" id="ARBA00022771"/>
    </source>
</evidence>
<dbReference type="Proteomes" id="UP001308179">
    <property type="component" value="Unassembled WGS sequence"/>
</dbReference>
<dbReference type="Gene3D" id="3.30.40.10">
    <property type="entry name" value="Zinc/RING finger domain, C3HC4 (zinc finger)"/>
    <property type="match status" value="1"/>
</dbReference>
<name>A0ABR0LAY8_9PEZI</name>
<keyword evidence="5" id="KW-0862">Zinc</keyword>
<evidence type="ECO:0000313" key="11">
    <source>
        <dbReference type="Proteomes" id="UP001308179"/>
    </source>
</evidence>
<sequence length="606" mass="64639">MLGAAVPATASTHTSTSSATPTSPTRPSRLRGLSYLRNHLHSHPTPAKAEAPPPLTRSTSSPNSPQASRVNISEGASGIQNGESGWLPTVHSPQLTSTSTQSAAPEPSTRRTIMTRSRVASALGPTPTNAIRRQSTGTETEPLPSASMPATSASGTQPAKDAMPTVRFIPHIETRSTRPSLHFTTMSRTLRTATGVVRVGRYSERDNNNAIAAQYPTNSTAQDFLPVGFKSKVVSRRHCEFWCTAGQWYIKDVKSSSGTFLNHVRLSPPGQESRPYEVNDGDTVQLGIDFKGGEEVIFRCVKIRIECNRGWQKSLNAYNTTAHKRLLKNAGVLKRKGARDSDAASVNSSSECSICLNPVAPCQALFVAPCSHVWHYQCVRNLIHGPHYPNFLCPNCRFMADLEADIEPPEEMEDEMGGLGVDGEGQQPPSQSSDEDPVASTRPEDGINYTDEQLAWLLQNSSLQSTPQPSTHGISGGKPHLLNSHTPVAPLNQSKNHSTSTRPVAISPPPLDRRSTSATDLLLGASAFSTTPTSNVQFALASGVAMGDGPMTPRNDAGPFVLDGSAGRSGMVGASEHGGAHGVGILDRVVAGGDEEAGEGVDRERR</sequence>
<evidence type="ECO:0000313" key="10">
    <source>
        <dbReference type="EMBL" id="KAK5146153.1"/>
    </source>
</evidence>